<evidence type="ECO:0000313" key="2">
    <source>
        <dbReference type="EMBL" id="MDC7137534.1"/>
    </source>
</evidence>
<keyword evidence="3" id="KW-1185">Reference proteome</keyword>
<evidence type="ECO:0000313" key="3">
    <source>
        <dbReference type="Proteomes" id="UP001215398"/>
    </source>
</evidence>
<dbReference type="InterPro" id="IPR029044">
    <property type="entry name" value="Nucleotide-diphossugar_trans"/>
</dbReference>
<evidence type="ECO:0000259" key="1">
    <source>
        <dbReference type="Pfam" id="PF00535"/>
    </source>
</evidence>
<comment type="caution">
    <text evidence="2">The sequence shown here is derived from an EMBL/GenBank/DDBJ whole genome shotgun (WGS) entry which is preliminary data.</text>
</comment>
<protein>
    <submittedName>
        <fullName evidence="2">Glycosyltransferase family 2 protein</fullName>
    </submittedName>
</protein>
<name>A0ABT5HAG7_9BACE</name>
<proteinExistence type="predicted"/>
<dbReference type="EMBL" id="JAQPYS010000082">
    <property type="protein sequence ID" value="MDC7137534.1"/>
    <property type="molecule type" value="Genomic_DNA"/>
</dbReference>
<dbReference type="Proteomes" id="UP001215398">
    <property type="component" value="Unassembled WGS sequence"/>
</dbReference>
<dbReference type="InterPro" id="IPR001173">
    <property type="entry name" value="Glyco_trans_2-like"/>
</dbReference>
<dbReference type="Pfam" id="PF00535">
    <property type="entry name" value="Glycos_transf_2"/>
    <property type="match status" value="1"/>
</dbReference>
<sequence>METNKCQLSIVIPVFNGSNEINICLDSIYSQGMSPEQFEVICVDDCSTDSTVEVIEDYANRMQPGNLKIIRHNVNKRQGGGRNTGIEKAIGTYILFLDHDDYFKVGSLLQLVRIAEINTGVDIMMFDFEAFTNGIISQKSHYLHNDTKEMKGREFLQSQEIPWVPWCYLYRRDFLNEHCLRFEENIRFEDADFVMKCTILAQRMFFVPLIVVGHTYSDSQTTAVGNNVGKIIDLFRLSDRIKKIAMEEMLVDKECSNAILAHHLFRHKYDIMRYLWRIPFSQMVYILRHYRAYVPNNNKWLTFSARYPLIFAIVLQLLKPLFPLMRKIYLSSK</sequence>
<organism evidence="2 3">
    <name type="scientific">Bacteroides zhangwenhongii</name>
    <dbReference type="NCBI Taxonomy" id="2650157"/>
    <lineage>
        <taxon>Bacteria</taxon>
        <taxon>Pseudomonadati</taxon>
        <taxon>Bacteroidota</taxon>
        <taxon>Bacteroidia</taxon>
        <taxon>Bacteroidales</taxon>
        <taxon>Bacteroidaceae</taxon>
        <taxon>Bacteroides</taxon>
    </lineage>
</organism>
<dbReference type="CDD" id="cd00761">
    <property type="entry name" value="Glyco_tranf_GTA_type"/>
    <property type="match status" value="1"/>
</dbReference>
<dbReference type="PANTHER" id="PTHR22916">
    <property type="entry name" value="GLYCOSYLTRANSFERASE"/>
    <property type="match status" value="1"/>
</dbReference>
<reference evidence="2 3" key="1">
    <citation type="submission" date="2023-01" db="EMBL/GenBank/DDBJ databases">
        <title>Exploring GABA producing Bacteroides strains toward improving mental health.</title>
        <authorList>
            <person name="Yousuf B."/>
            <person name="Bouhlel N.E."/>
            <person name="Mottawea W."/>
            <person name="Hammami R."/>
        </authorList>
    </citation>
    <scope>NUCLEOTIDE SEQUENCE [LARGE SCALE GENOMIC DNA]</scope>
    <source>
        <strain evidence="2 3">UO.H1054</strain>
    </source>
</reference>
<feature type="domain" description="Glycosyltransferase 2-like" evidence="1">
    <location>
        <begin position="9"/>
        <end position="176"/>
    </location>
</feature>
<dbReference type="SUPFAM" id="SSF53448">
    <property type="entry name" value="Nucleotide-diphospho-sugar transferases"/>
    <property type="match status" value="1"/>
</dbReference>
<accession>A0ABT5HAG7</accession>
<dbReference type="Gene3D" id="3.90.550.10">
    <property type="entry name" value="Spore Coat Polysaccharide Biosynthesis Protein SpsA, Chain A"/>
    <property type="match status" value="1"/>
</dbReference>
<dbReference type="PANTHER" id="PTHR22916:SF3">
    <property type="entry name" value="UDP-GLCNAC:BETAGAL BETA-1,3-N-ACETYLGLUCOSAMINYLTRANSFERASE-LIKE PROTEIN 1"/>
    <property type="match status" value="1"/>
</dbReference>
<dbReference type="RefSeq" id="WP_272720827.1">
    <property type="nucleotide sequence ID" value="NZ_JAQPYS010000082.1"/>
</dbReference>
<gene>
    <name evidence="2" type="ORF">PQG98_14480</name>
</gene>